<evidence type="ECO:0000259" key="1">
    <source>
        <dbReference type="Pfam" id="PF18171"/>
    </source>
</evidence>
<dbReference type="Proteomes" id="UP001206639">
    <property type="component" value="Unassembled WGS sequence"/>
</dbReference>
<evidence type="ECO:0000313" key="2">
    <source>
        <dbReference type="EMBL" id="MCT7658046.1"/>
    </source>
</evidence>
<keyword evidence="3" id="KW-1185">Reference proteome</keyword>
<name>A0ABT2M7Y1_9MYCO</name>
<dbReference type="RefSeq" id="WP_260992136.1">
    <property type="nucleotide sequence ID" value="NZ_JAODWD010000002.1"/>
</dbReference>
<reference evidence="3" key="1">
    <citation type="submission" date="2023-07" db="EMBL/GenBank/DDBJ databases">
        <authorList>
            <person name="Deng Y."/>
            <person name="Zhang Y.-Q."/>
        </authorList>
    </citation>
    <scope>NUCLEOTIDE SEQUENCE [LARGE SCALE GENOMIC DNA]</scope>
    <source>
        <strain evidence="3">CPCC 205710</strain>
    </source>
</reference>
<proteinExistence type="predicted"/>
<evidence type="ECO:0000313" key="3">
    <source>
        <dbReference type="Proteomes" id="UP001206639"/>
    </source>
</evidence>
<gene>
    <name evidence="2" type="ORF">N4S67_06390</name>
</gene>
<protein>
    <recommendedName>
        <fullName evidence="1">LSDAT prokaryote domain-containing protein</fullName>
    </recommendedName>
</protein>
<dbReference type="Pfam" id="PF18171">
    <property type="entry name" value="LSDAT_prok"/>
    <property type="match status" value="1"/>
</dbReference>
<accession>A0ABT2M7Y1</accession>
<dbReference type="EMBL" id="JAODWD010000002">
    <property type="protein sequence ID" value="MCT7658046.1"/>
    <property type="molecule type" value="Genomic_DNA"/>
</dbReference>
<organism evidence="2 3">
    <name type="scientific">Mycobacterium deserti</name>
    <dbReference type="NCBI Taxonomy" id="2978347"/>
    <lineage>
        <taxon>Bacteria</taxon>
        <taxon>Bacillati</taxon>
        <taxon>Actinomycetota</taxon>
        <taxon>Actinomycetes</taxon>
        <taxon>Mycobacteriales</taxon>
        <taxon>Mycobacteriaceae</taxon>
        <taxon>Mycobacterium</taxon>
    </lineage>
</organism>
<dbReference type="InterPro" id="IPR041482">
    <property type="entry name" value="LSDAT_prok"/>
</dbReference>
<comment type="caution">
    <text evidence="2">The sequence shown here is derived from an EMBL/GenBank/DDBJ whole genome shotgun (WGS) entry which is preliminary data.</text>
</comment>
<sequence length="232" mass="23337">MAVEISEVDDLRGAVTALGLQPPLPTVVVVGGAGGLDESDIEALRPIFVAGLAPAVQRHKAAVVDGGTLSGVMRLCGEIRASLPAPFPLVGVVAVGTVLLPGRPPPPDAAPLEPRHSHFVIVPGTTWGAEAPWIAQTASVLAASSSSATVLINGGEIAYDDVKRSVDAGRRVIVIEDSGRTADRLADAVHGEKSDRRGSALAASGLVTAVPLNDPAALAAALDAILGAPTTA</sequence>
<feature type="domain" description="LSDAT prokaryote" evidence="1">
    <location>
        <begin position="25"/>
        <end position="217"/>
    </location>
</feature>